<dbReference type="InterPro" id="IPR052365">
    <property type="entry name" value="THEM4/THEM5_acyl-CoA_thioest"/>
</dbReference>
<gene>
    <name evidence="6" type="ORF">MMON_05220</name>
</gene>
<dbReference type="PANTHER" id="PTHR12418">
    <property type="entry name" value="ACYL-COENZYME A THIOESTERASE THEM4"/>
    <property type="match status" value="1"/>
</dbReference>
<accession>A0AAD1IVI0</accession>
<keyword evidence="7" id="KW-1185">Reference proteome</keyword>
<dbReference type="EMBL" id="AP022617">
    <property type="protein sequence ID" value="BBZ59221.1"/>
    <property type="molecule type" value="Genomic_DNA"/>
</dbReference>
<protein>
    <recommendedName>
        <fullName evidence="8">Thioesterase</fullName>
    </recommendedName>
</protein>
<dbReference type="Gene3D" id="3.10.129.10">
    <property type="entry name" value="Hotdog Thioesterase"/>
    <property type="match status" value="1"/>
</dbReference>
<evidence type="ECO:0000256" key="4">
    <source>
        <dbReference type="ARBA" id="ARBA00023098"/>
    </source>
</evidence>
<feature type="compositionally biased region" description="Basic and acidic residues" evidence="5">
    <location>
        <begin position="1"/>
        <end position="11"/>
    </location>
</feature>
<evidence type="ECO:0000256" key="1">
    <source>
        <dbReference type="ARBA" id="ARBA00022490"/>
    </source>
</evidence>
<dbReference type="InterPro" id="IPR029069">
    <property type="entry name" value="HotDog_dom_sf"/>
</dbReference>
<sequence length="204" mass="21949">MTDTGQTDHWRHQGPMPQRGGPHFADLVEQLRRVQDGFVGARLPSETGAVVLEQLSDIADTLAAHQVAPLDAPAGARLDLPGRGHPFLPPHVVDEWTETRVRAHVTFARYHLGGNGAATGGAHAVLFNEILGRLSAGGGRPLSRTAYVHVNYRSVTPIGRRLAIEATLDRIDGRKRFVSGRLLDGTVTVADAEGLFVELLPGQP</sequence>
<evidence type="ECO:0000313" key="6">
    <source>
        <dbReference type="EMBL" id="BBZ59221.1"/>
    </source>
</evidence>
<evidence type="ECO:0000256" key="3">
    <source>
        <dbReference type="ARBA" id="ARBA00022832"/>
    </source>
</evidence>
<evidence type="ECO:0000256" key="2">
    <source>
        <dbReference type="ARBA" id="ARBA00022801"/>
    </source>
</evidence>
<dbReference type="Proteomes" id="UP000466039">
    <property type="component" value="Chromosome"/>
</dbReference>
<name>A0AAD1IVI0_MYCMB</name>
<dbReference type="PANTHER" id="PTHR12418:SF19">
    <property type="entry name" value="ACYL-COENZYME A THIOESTERASE THEM4"/>
    <property type="match status" value="1"/>
</dbReference>
<evidence type="ECO:0000313" key="7">
    <source>
        <dbReference type="Proteomes" id="UP000466039"/>
    </source>
</evidence>
<keyword evidence="2" id="KW-0378">Hydrolase</keyword>
<dbReference type="GO" id="GO:0016787">
    <property type="term" value="F:hydrolase activity"/>
    <property type="evidence" value="ECO:0007669"/>
    <property type="project" value="UniProtKB-KW"/>
</dbReference>
<keyword evidence="3" id="KW-0276">Fatty acid metabolism</keyword>
<evidence type="ECO:0008006" key="8">
    <source>
        <dbReference type="Google" id="ProtNLM"/>
    </source>
</evidence>
<organism evidence="6 7">
    <name type="scientific">Mycolicibacterium monacense</name>
    <name type="common">Mycobacterium monacense</name>
    <dbReference type="NCBI Taxonomy" id="85693"/>
    <lineage>
        <taxon>Bacteria</taxon>
        <taxon>Bacillati</taxon>
        <taxon>Actinomycetota</taxon>
        <taxon>Actinomycetes</taxon>
        <taxon>Mycobacteriales</taxon>
        <taxon>Mycobacteriaceae</taxon>
        <taxon>Mycolicibacterium</taxon>
    </lineage>
</organism>
<dbReference type="SUPFAM" id="SSF54637">
    <property type="entry name" value="Thioesterase/thiol ester dehydrase-isomerase"/>
    <property type="match status" value="1"/>
</dbReference>
<evidence type="ECO:0000256" key="5">
    <source>
        <dbReference type="SAM" id="MobiDB-lite"/>
    </source>
</evidence>
<keyword evidence="1" id="KW-0963">Cytoplasm</keyword>
<keyword evidence="4" id="KW-0443">Lipid metabolism</keyword>
<dbReference type="AlphaFoldDB" id="A0AAD1IVI0"/>
<reference evidence="6 7" key="1">
    <citation type="journal article" date="2019" name="Emerg. Microbes Infect.">
        <title>Comprehensive subspecies identification of 175 nontuberculous mycobacteria species based on 7547 genomic profiles.</title>
        <authorList>
            <person name="Matsumoto Y."/>
            <person name="Kinjo T."/>
            <person name="Motooka D."/>
            <person name="Nabeya D."/>
            <person name="Jung N."/>
            <person name="Uechi K."/>
            <person name="Horii T."/>
            <person name="Iida T."/>
            <person name="Fujita J."/>
            <person name="Nakamura S."/>
        </authorList>
    </citation>
    <scope>NUCLEOTIDE SEQUENCE [LARGE SCALE GENOMIC DNA]</scope>
    <source>
        <strain evidence="6 7">JCM 15658</strain>
    </source>
</reference>
<proteinExistence type="predicted"/>
<dbReference type="GO" id="GO:0006631">
    <property type="term" value="P:fatty acid metabolic process"/>
    <property type="evidence" value="ECO:0007669"/>
    <property type="project" value="UniProtKB-KW"/>
</dbReference>
<feature type="region of interest" description="Disordered" evidence="5">
    <location>
        <begin position="1"/>
        <end position="23"/>
    </location>
</feature>